<comment type="caution">
    <text evidence="1">The sequence shown here is derived from an EMBL/GenBank/DDBJ whole genome shotgun (WGS) entry which is preliminary data.</text>
</comment>
<dbReference type="EMBL" id="VSSQ01000007">
    <property type="protein sequence ID" value="MPL58509.1"/>
    <property type="molecule type" value="Genomic_DNA"/>
</dbReference>
<gene>
    <name evidence="1" type="ORF">SDC9_04042</name>
</gene>
<proteinExistence type="predicted"/>
<accession>A0A644SUZ1</accession>
<organism evidence="1">
    <name type="scientific">bioreactor metagenome</name>
    <dbReference type="NCBI Taxonomy" id="1076179"/>
    <lineage>
        <taxon>unclassified sequences</taxon>
        <taxon>metagenomes</taxon>
        <taxon>ecological metagenomes</taxon>
    </lineage>
</organism>
<sequence>MADHLYTVNKACSVCGMDFPVTRVRMRLVKERQDTDFCTYYKDINPYYYTIWVCPHCGYAAQDSHFPNISPANIDKVAKFLAGREVNINLGGERTREQAIAAYKLAIFFADMEGLAASEIAGLYLRLAWLFREGEFDNEEQAALSKAAGYFEQALFKERLPIAGMSEVSITYLVGELLRRTGRAEEGLRYFSKVVASPQAKMEKRILDMARDAWQEARATRNSSISGQ</sequence>
<name>A0A644SUZ1_9ZZZZ</name>
<dbReference type="InterPro" id="IPR018708">
    <property type="entry name" value="DUF2225"/>
</dbReference>
<evidence type="ECO:0008006" key="2">
    <source>
        <dbReference type="Google" id="ProtNLM"/>
    </source>
</evidence>
<reference evidence="1" key="1">
    <citation type="submission" date="2019-08" db="EMBL/GenBank/DDBJ databases">
        <authorList>
            <person name="Kucharzyk K."/>
            <person name="Murdoch R.W."/>
            <person name="Higgins S."/>
            <person name="Loffler F."/>
        </authorList>
    </citation>
    <scope>NUCLEOTIDE SEQUENCE</scope>
</reference>
<protein>
    <recommendedName>
        <fullName evidence="2">DUF2225 domain-containing protein</fullName>
    </recommendedName>
</protein>
<dbReference type="AlphaFoldDB" id="A0A644SUZ1"/>
<evidence type="ECO:0000313" key="1">
    <source>
        <dbReference type="EMBL" id="MPL58509.1"/>
    </source>
</evidence>
<dbReference type="Pfam" id="PF09986">
    <property type="entry name" value="DUF2225"/>
    <property type="match status" value="1"/>
</dbReference>